<dbReference type="InterPro" id="IPR029058">
    <property type="entry name" value="AB_hydrolase_fold"/>
</dbReference>
<dbReference type="Gene3D" id="3.40.50.1820">
    <property type="entry name" value="alpha/beta hydrolase"/>
    <property type="match status" value="1"/>
</dbReference>
<accession>A0A4R2KKE8</accession>
<gene>
    <name evidence="1" type="ORF">EV688_12339</name>
</gene>
<protein>
    <submittedName>
        <fullName evidence="1">Uncharacterized protein</fullName>
    </submittedName>
</protein>
<dbReference type="Proteomes" id="UP000294980">
    <property type="component" value="Unassembled WGS sequence"/>
</dbReference>
<comment type="caution">
    <text evidence="1">The sequence shown here is derived from an EMBL/GenBank/DDBJ whole genome shotgun (WGS) entry which is preliminary data.</text>
</comment>
<dbReference type="EMBL" id="SLWX01000023">
    <property type="protein sequence ID" value="TCO71106.1"/>
    <property type="molecule type" value="Genomic_DNA"/>
</dbReference>
<evidence type="ECO:0000313" key="2">
    <source>
        <dbReference type="Proteomes" id="UP000294980"/>
    </source>
</evidence>
<proteinExistence type="predicted"/>
<name>A0A4R2KKE8_9GAMM</name>
<organism evidence="1 2">
    <name type="scientific">Chromatocurvus halotolerans</name>
    <dbReference type="NCBI Taxonomy" id="1132028"/>
    <lineage>
        <taxon>Bacteria</taxon>
        <taxon>Pseudomonadati</taxon>
        <taxon>Pseudomonadota</taxon>
        <taxon>Gammaproteobacteria</taxon>
        <taxon>Cellvibrionales</taxon>
        <taxon>Halieaceae</taxon>
        <taxon>Chromatocurvus</taxon>
    </lineage>
</organism>
<dbReference type="OrthoDB" id="1094867at2"/>
<reference evidence="1 2" key="1">
    <citation type="submission" date="2019-03" db="EMBL/GenBank/DDBJ databases">
        <title>Genomic Encyclopedia of Type Strains, Phase IV (KMG-IV): sequencing the most valuable type-strain genomes for metagenomic binning, comparative biology and taxonomic classification.</title>
        <authorList>
            <person name="Goeker M."/>
        </authorList>
    </citation>
    <scope>NUCLEOTIDE SEQUENCE [LARGE SCALE GENOMIC DNA]</scope>
    <source>
        <strain evidence="1 2">DSM 23344</strain>
    </source>
</reference>
<dbReference type="AlphaFoldDB" id="A0A4R2KKE8"/>
<sequence>MNPQQLRRDNRISTLTPGQLQEQRLSGTPDLPYFAYRPYRLRQEQPPLVYVHGYNRRAEAHARALLPLCDALGCPLLAPLFTHDEHPRYQRLGRGNDGVRADRVLNACLEDMFGDDAGAIHLTGFSGGAQFAHRYTMAHPARVARLIIIAAGWYTLPDKTLRYPLGLHTRRALRGRNLNPERFLRVPTTVIVGDQDTGRQNLRSSPELDVQQGTTRIERARNWVAHMRIAARSHRLPSRVQYLEIPDIDHDFDAFIDRGHLLALLRDSLGSGSQADASQDLVIPLQTALP</sequence>
<dbReference type="RefSeq" id="WP_117319596.1">
    <property type="nucleotide sequence ID" value="NZ_QQSW01000030.1"/>
</dbReference>
<evidence type="ECO:0000313" key="1">
    <source>
        <dbReference type="EMBL" id="TCO71106.1"/>
    </source>
</evidence>
<keyword evidence="2" id="KW-1185">Reference proteome</keyword>
<dbReference type="SUPFAM" id="SSF53474">
    <property type="entry name" value="alpha/beta-Hydrolases"/>
    <property type="match status" value="1"/>
</dbReference>